<dbReference type="KEGG" id="sgn:SGRA_2057"/>
<dbReference type="OrthoDB" id="9769132at2"/>
<evidence type="ECO:0000313" key="4">
    <source>
        <dbReference type="EMBL" id="AFC24788.1"/>
    </source>
</evidence>
<feature type="coiled-coil region" evidence="1">
    <location>
        <begin position="259"/>
        <end position="319"/>
    </location>
</feature>
<organism evidence="4 5">
    <name type="scientific">Saprospira grandis (strain Lewin)</name>
    <dbReference type="NCBI Taxonomy" id="984262"/>
    <lineage>
        <taxon>Bacteria</taxon>
        <taxon>Pseudomonadati</taxon>
        <taxon>Bacteroidota</taxon>
        <taxon>Saprospiria</taxon>
        <taxon>Saprospirales</taxon>
        <taxon>Saprospiraceae</taxon>
        <taxon>Saprospira</taxon>
    </lineage>
</organism>
<proteinExistence type="predicted"/>
<evidence type="ECO:0000313" key="5">
    <source>
        <dbReference type="Proteomes" id="UP000007519"/>
    </source>
</evidence>
<keyword evidence="2" id="KW-0472">Membrane</keyword>
<keyword evidence="2" id="KW-1133">Transmembrane helix</keyword>
<dbReference type="AlphaFoldDB" id="H6L2N1"/>
<dbReference type="HOGENOM" id="CLU_054524_1_0_10"/>
<dbReference type="PANTHER" id="PTHR33371:SF4">
    <property type="entry name" value="INTERMEMBRANE PHOSPHOLIPID TRANSPORT SYSTEM BINDING PROTEIN MLAD"/>
    <property type="match status" value="1"/>
</dbReference>
<sequence length="355" mass="38927">MKISNEVKVGILGTFSIFLLIWGYNFLKGNNILSNDTVITGRFTAVDGLAVGAPVTVNGLQVGAVTHMELDQKNPKEVLVEMHLYNGVDVPKTVKPKLVTLSIMSGKAVSMEFEGSCSGADCLQTGDEVRGEAGSMIDMAQELIEPYMGRIDSLTQAFKELAKSEESGLKKSVHDVQASIENLKVISQLLSVLLERSTNSFVNTMSHMESITGNVKANNDQITALMSNLATLSDELKSAKLSETLGATKNTVEEFGQLAEGMQGTLAETNKLMAQLQELTNFKDQEGLLSALMHDKALLQDVEKAIAEMSLLMEDIRRHPERYRTVLSGKYKPYGMGKAYKKEQKLLEKEAKKNK</sequence>
<dbReference type="RefSeq" id="WP_015692408.1">
    <property type="nucleotide sequence ID" value="NC_016940.1"/>
</dbReference>
<dbReference type="Proteomes" id="UP000007519">
    <property type="component" value="Chromosome"/>
</dbReference>
<evidence type="ECO:0000259" key="3">
    <source>
        <dbReference type="Pfam" id="PF02470"/>
    </source>
</evidence>
<keyword evidence="1" id="KW-0175">Coiled coil</keyword>
<feature type="transmembrane region" description="Helical" evidence="2">
    <location>
        <begin position="7"/>
        <end position="27"/>
    </location>
</feature>
<dbReference type="InterPro" id="IPR003399">
    <property type="entry name" value="Mce/MlaD"/>
</dbReference>
<accession>H6L2N1</accession>
<keyword evidence="2" id="KW-0812">Transmembrane</keyword>
<dbReference type="Pfam" id="PF02470">
    <property type="entry name" value="MlaD"/>
    <property type="match status" value="1"/>
</dbReference>
<dbReference type="EMBL" id="CP002831">
    <property type="protein sequence ID" value="AFC24788.1"/>
    <property type="molecule type" value="Genomic_DNA"/>
</dbReference>
<dbReference type="STRING" id="984262.SGRA_2057"/>
<reference evidence="4 5" key="1">
    <citation type="journal article" date="2012" name="Stand. Genomic Sci.">
        <title>Complete genome sequencing and analysis of Saprospira grandis str. Lewin, a predatory marine bacterium.</title>
        <authorList>
            <person name="Saw J.H."/>
            <person name="Yuryev A."/>
            <person name="Kanbe M."/>
            <person name="Hou S."/>
            <person name="Young A.G."/>
            <person name="Aizawa S."/>
            <person name="Alam M."/>
        </authorList>
    </citation>
    <scope>NUCLEOTIDE SEQUENCE [LARGE SCALE GENOMIC DNA]</scope>
    <source>
        <strain evidence="4 5">Lewin</strain>
    </source>
</reference>
<evidence type="ECO:0000256" key="1">
    <source>
        <dbReference type="SAM" id="Coils"/>
    </source>
</evidence>
<keyword evidence="5" id="KW-1185">Reference proteome</keyword>
<dbReference type="InterPro" id="IPR052336">
    <property type="entry name" value="MlaD_Phospholipid_Transporter"/>
</dbReference>
<dbReference type="PANTHER" id="PTHR33371">
    <property type="entry name" value="INTERMEMBRANE PHOSPHOLIPID TRANSPORT SYSTEM BINDING PROTEIN MLAD-RELATED"/>
    <property type="match status" value="1"/>
</dbReference>
<name>H6L2N1_SAPGL</name>
<gene>
    <name evidence="4" type="ordered locus">SGRA_2057</name>
</gene>
<feature type="domain" description="Mce/MlaD" evidence="3">
    <location>
        <begin position="38"/>
        <end position="112"/>
    </location>
</feature>
<dbReference type="eggNOG" id="COG1463">
    <property type="taxonomic scope" value="Bacteria"/>
</dbReference>
<evidence type="ECO:0000256" key="2">
    <source>
        <dbReference type="SAM" id="Phobius"/>
    </source>
</evidence>
<protein>
    <submittedName>
        <fullName evidence="4">Mammalian cell entry related domain protein</fullName>
    </submittedName>
</protein>